<proteinExistence type="predicted"/>
<reference evidence="3" key="1">
    <citation type="submission" date="2022-09" db="EMBL/GenBank/DDBJ databases">
        <title>Molecular characterization of Glaesserella parasuis strains circulating in commercial swine farms using whole-genome sequencing.</title>
        <authorList>
            <person name="Mugabi R."/>
            <person name="Clavijo M."/>
            <person name="Li G."/>
        </authorList>
    </citation>
    <scope>NUCLEOTIDE SEQUENCE</scope>
    <source>
        <strain evidence="3">0435-53</strain>
    </source>
</reference>
<feature type="domain" description="HTH cro/C1-type" evidence="2">
    <location>
        <begin position="16"/>
        <end position="70"/>
    </location>
</feature>
<protein>
    <submittedName>
        <fullName evidence="3">Helix-turn-helix domain-containing protein</fullName>
    </submittedName>
    <submittedName>
        <fullName evidence="4">Helix-turn-helix transcriptional regulator</fullName>
    </submittedName>
</protein>
<evidence type="ECO:0000256" key="1">
    <source>
        <dbReference type="ARBA" id="ARBA00023125"/>
    </source>
</evidence>
<dbReference type="EMBL" id="JAODIR010000032">
    <property type="protein sequence ID" value="MDD2168324.1"/>
    <property type="molecule type" value="Genomic_DNA"/>
</dbReference>
<evidence type="ECO:0000313" key="3">
    <source>
        <dbReference type="EMBL" id="MDD2168324.1"/>
    </source>
</evidence>
<dbReference type="InterPro" id="IPR010982">
    <property type="entry name" value="Lambda_DNA-bd_dom_sf"/>
</dbReference>
<dbReference type="EMBL" id="CP121769">
    <property type="protein sequence ID" value="WGE10055.1"/>
    <property type="molecule type" value="Genomic_DNA"/>
</dbReference>
<evidence type="ECO:0000313" key="5">
    <source>
        <dbReference type="EMBL" id="WGE10055.1"/>
    </source>
</evidence>
<dbReference type="SUPFAM" id="SSF47413">
    <property type="entry name" value="lambda repressor-like DNA-binding domains"/>
    <property type="match status" value="1"/>
</dbReference>
<dbReference type="PANTHER" id="PTHR46558">
    <property type="entry name" value="TRACRIPTIONAL REGULATORY PROTEIN-RELATED-RELATED"/>
    <property type="match status" value="1"/>
</dbReference>
<dbReference type="Gene3D" id="1.10.260.40">
    <property type="entry name" value="lambda repressor-like DNA-binding domains"/>
    <property type="match status" value="1"/>
</dbReference>
<keyword evidence="1" id="KW-0238">DNA-binding</keyword>
<gene>
    <name evidence="3" type="ORF">N5925_06895</name>
    <name evidence="5" type="ORF">QBL01_00020</name>
    <name evidence="4" type="ORF">QBL01_12365</name>
</gene>
<dbReference type="InterPro" id="IPR001387">
    <property type="entry name" value="Cro/C1-type_HTH"/>
</dbReference>
<dbReference type="EMBL" id="CP121769">
    <property type="protein sequence ID" value="WGE09972.1"/>
    <property type="molecule type" value="Genomic_DNA"/>
</dbReference>
<name>A0A084F043_GLAPU</name>
<evidence type="ECO:0000313" key="6">
    <source>
        <dbReference type="Proteomes" id="UP001148834"/>
    </source>
</evidence>
<dbReference type="AlphaFoldDB" id="A0A084F043"/>
<organism evidence="3 6">
    <name type="scientific">Glaesserella parasuis</name>
    <name type="common">Haemophilus parasuis</name>
    <dbReference type="NCBI Taxonomy" id="738"/>
    <lineage>
        <taxon>Bacteria</taxon>
        <taxon>Pseudomonadati</taxon>
        <taxon>Pseudomonadota</taxon>
        <taxon>Gammaproteobacteria</taxon>
        <taxon>Pasteurellales</taxon>
        <taxon>Pasteurellaceae</taxon>
        <taxon>Glaesserella</taxon>
    </lineage>
</organism>
<dbReference type="RefSeq" id="WP_021111456.1">
    <property type="nucleotide sequence ID" value="NZ_CBCRUP010000021.1"/>
</dbReference>
<sequence length="115" mass="12844">MNINKQKFAKQLGSNIAKYRQTTGLTQEQLAEKLDLGNETISRIERGVAMPSLMRLFEFANVFHCNVADLLAGNSSLNKDDAEYLATLLQNTSKADKDFVIGVVEKLVDHLKTRS</sequence>
<reference evidence="4" key="2">
    <citation type="submission" date="2023-04" db="EMBL/GenBank/DDBJ databases">
        <title>Molecular characterization of the Integrative and Conjugative elements harboring multidrug-resistance gene from Glaesserella (Haemophilus) parasuis.</title>
        <authorList>
            <person name="Che Y."/>
            <person name="Zhou L."/>
        </authorList>
    </citation>
    <scope>NUCLEOTIDE SEQUENCE</scope>
    <source>
        <strain evidence="4">Z44</strain>
    </source>
</reference>
<evidence type="ECO:0000313" key="4">
    <source>
        <dbReference type="EMBL" id="WGE09972.1"/>
    </source>
</evidence>
<dbReference type="PANTHER" id="PTHR46558:SF4">
    <property type="entry name" value="DNA-BIDING PHAGE PROTEIN"/>
    <property type="match status" value="1"/>
</dbReference>
<dbReference type="CDD" id="cd00093">
    <property type="entry name" value="HTH_XRE"/>
    <property type="match status" value="1"/>
</dbReference>
<dbReference type="Proteomes" id="UP001222296">
    <property type="component" value="Chromosome"/>
</dbReference>
<evidence type="ECO:0000259" key="2">
    <source>
        <dbReference type="PROSITE" id="PS50943"/>
    </source>
</evidence>
<dbReference type="OrthoDB" id="5524454at2"/>
<dbReference type="Proteomes" id="UP001148834">
    <property type="component" value="Unassembled WGS sequence"/>
</dbReference>
<accession>A0A084F043</accession>
<dbReference type="Pfam" id="PF01381">
    <property type="entry name" value="HTH_3"/>
    <property type="match status" value="1"/>
</dbReference>
<dbReference type="PROSITE" id="PS50943">
    <property type="entry name" value="HTH_CROC1"/>
    <property type="match status" value="1"/>
</dbReference>
<dbReference type="GO" id="GO:0003677">
    <property type="term" value="F:DNA binding"/>
    <property type="evidence" value="ECO:0007669"/>
    <property type="project" value="UniProtKB-KW"/>
</dbReference>
<dbReference type="SMART" id="SM00530">
    <property type="entry name" value="HTH_XRE"/>
    <property type="match status" value="1"/>
</dbReference>